<keyword evidence="11 22" id="KW-0547">Nucleotide-binding</keyword>
<dbReference type="GO" id="GO:0008841">
    <property type="term" value="F:dihydrofolate synthase activity"/>
    <property type="evidence" value="ECO:0007669"/>
    <property type="project" value="UniProtKB-EC"/>
</dbReference>
<evidence type="ECO:0000313" key="25">
    <source>
        <dbReference type="EMBL" id="KAB7729967.1"/>
    </source>
</evidence>
<comment type="similarity">
    <text evidence="5 22">Belongs to the folylpolyglutamate synthase family.</text>
</comment>
<dbReference type="Gene3D" id="3.90.190.20">
    <property type="entry name" value="Mur ligase, C-terminal domain"/>
    <property type="match status" value="1"/>
</dbReference>
<evidence type="ECO:0000256" key="5">
    <source>
        <dbReference type="ARBA" id="ARBA00008276"/>
    </source>
</evidence>
<dbReference type="GO" id="GO:0005737">
    <property type="term" value="C:cytoplasm"/>
    <property type="evidence" value="ECO:0007669"/>
    <property type="project" value="TreeGrafter"/>
</dbReference>
<dbReference type="FunFam" id="3.40.1190.10:FF:000011">
    <property type="entry name" value="Folylpolyglutamate synthase/dihydrofolate synthase"/>
    <property type="match status" value="1"/>
</dbReference>
<keyword evidence="13" id="KW-0460">Magnesium</keyword>
<gene>
    <name evidence="25" type="ORF">F5984_12325</name>
</gene>
<keyword evidence="26" id="KW-1185">Reference proteome</keyword>
<evidence type="ECO:0000256" key="8">
    <source>
        <dbReference type="ARBA" id="ARBA00019357"/>
    </source>
</evidence>
<comment type="caution">
    <text evidence="25">The sequence shown here is derived from an EMBL/GenBank/DDBJ whole genome shotgun (WGS) entry which is preliminary data.</text>
</comment>
<evidence type="ECO:0000256" key="1">
    <source>
        <dbReference type="ARBA" id="ARBA00001946"/>
    </source>
</evidence>
<keyword evidence="12 22" id="KW-0067">ATP-binding</keyword>
<evidence type="ECO:0000256" key="12">
    <source>
        <dbReference type="ARBA" id="ARBA00022840"/>
    </source>
</evidence>
<evidence type="ECO:0000256" key="19">
    <source>
        <dbReference type="ARBA" id="ARBA00047808"/>
    </source>
</evidence>
<evidence type="ECO:0000256" key="3">
    <source>
        <dbReference type="ARBA" id="ARBA00004799"/>
    </source>
</evidence>
<dbReference type="InterPro" id="IPR036565">
    <property type="entry name" value="Mur-like_cat_sf"/>
</dbReference>
<name>A0A7J5TYF1_9BACT</name>
<evidence type="ECO:0000256" key="21">
    <source>
        <dbReference type="ARBA" id="ARBA00049161"/>
    </source>
</evidence>
<dbReference type="InterPro" id="IPR036615">
    <property type="entry name" value="Mur_ligase_C_dom_sf"/>
</dbReference>
<dbReference type="GO" id="GO:0046656">
    <property type="term" value="P:folic acid biosynthetic process"/>
    <property type="evidence" value="ECO:0007669"/>
    <property type="project" value="UniProtKB-KW"/>
</dbReference>
<dbReference type="EMBL" id="WELI01000005">
    <property type="protein sequence ID" value="KAB7729967.1"/>
    <property type="molecule type" value="Genomic_DNA"/>
</dbReference>
<keyword evidence="10" id="KW-0479">Metal-binding</keyword>
<dbReference type="EC" id="6.3.2.12" evidence="6"/>
<keyword evidence="9 22" id="KW-0436">Ligase</keyword>
<feature type="domain" description="Mur ligase central" evidence="24">
    <location>
        <begin position="51"/>
        <end position="190"/>
    </location>
</feature>
<evidence type="ECO:0000256" key="15">
    <source>
        <dbReference type="ARBA" id="ARBA00030048"/>
    </source>
</evidence>
<evidence type="ECO:0000256" key="7">
    <source>
        <dbReference type="ARBA" id="ARBA00013025"/>
    </source>
</evidence>
<reference evidence="25 26" key="1">
    <citation type="submission" date="2019-10" db="EMBL/GenBank/DDBJ databases">
        <title>Rudanella paleaurantiibacter sp. nov., isolated from sludge.</title>
        <authorList>
            <person name="Xu S.Q."/>
        </authorList>
    </citation>
    <scope>NUCLEOTIDE SEQUENCE [LARGE SCALE GENOMIC DNA]</scope>
    <source>
        <strain evidence="25 26">HX-22-17</strain>
    </source>
</reference>
<comment type="catalytic activity">
    <reaction evidence="21">
        <text>7,8-dihydropteroate + L-glutamate + ATP = 7,8-dihydrofolate + ADP + phosphate + H(+)</text>
        <dbReference type="Rhea" id="RHEA:23584"/>
        <dbReference type="ChEBI" id="CHEBI:15378"/>
        <dbReference type="ChEBI" id="CHEBI:17839"/>
        <dbReference type="ChEBI" id="CHEBI:29985"/>
        <dbReference type="ChEBI" id="CHEBI:30616"/>
        <dbReference type="ChEBI" id="CHEBI:43474"/>
        <dbReference type="ChEBI" id="CHEBI:57451"/>
        <dbReference type="ChEBI" id="CHEBI:456216"/>
        <dbReference type="EC" id="6.3.2.12"/>
    </reaction>
</comment>
<comment type="cofactor">
    <cofactor evidence="1">
        <name>Mg(2+)</name>
        <dbReference type="ChEBI" id="CHEBI:18420"/>
    </cofactor>
</comment>
<dbReference type="EC" id="6.3.2.17" evidence="7"/>
<evidence type="ECO:0000256" key="10">
    <source>
        <dbReference type="ARBA" id="ARBA00022723"/>
    </source>
</evidence>
<dbReference type="AlphaFoldDB" id="A0A7J5TYF1"/>
<dbReference type="GO" id="GO:0005524">
    <property type="term" value="F:ATP binding"/>
    <property type="evidence" value="ECO:0007669"/>
    <property type="project" value="UniProtKB-KW"/>
</dbReference>
<comment type="function">
    <text evidence="2">Functions in two distinct reactions of the de novo folate biosynthetic pathway. Catalyzes the addition of a glutamate residue to dihydropteroate (7,8-dihydropteroate or H2Pte) to form dihydrofolate (7,8-dihydrofolate monoglutamate or H2Pte-Glu). Also catalyzes successive additions of L-glutamate to tetrahydrofolate or 10-formyltetrahydrofolate or 5,10-methylenetetrahydrofolate, leading to folylpolyglutamate derivatives.</text>
</comment>
<evidence type="ECO:0000313" key="26">
    <source>
        <dbReference type="Proteomes" id="UP000488299"/>
    </source>
</evidence>
<sequence>MTYHETIDYLYSRLPVFHREGPKALKPGLGNTIRLCAYLGDPHTRFRSIHVGGTNGKGSTSHMLASIYAEAGYRVALYTSPHLKSFTERIRINGQPIPESEVVQFVAEHRELIEEVSPSFFELTVAMAFDYFAREQVDLAIIEVGLGGRLDSTNVITPMLSLITNIGFDHMDVLGDTLPKIAAEKAGIIKPGVPVVIGEYLPETRPVFDQKANSEGAPIYWASERFRVIDKGVVNELRQLAVTDLSGAGETVDTYSLDLLGGYQQLNIPAILQAVEVLQEVVPVTVEALQNGLSRTVSNTGLQGRFQTILREPRVILDTAHNVPGMVNLLESIRSVPHTQLRIVIGVVADKNPQPLIDLLPIDAQYYLCAANSPRSLPVDQLAHYFVGNELNYKVFNNVNCALEQCIYDSKHGELILVTGSNYIISEVNSLT</sequence>
<dbReference type="PIRSF" id="PIRSF001563">
    <property type="entry name" value="Folylpolyglu_synth"/>
    <property type="match status" value="1"/>
</dbReference>
<comment type="pathway">
    <text evidence="3">Cofactor biosynthesis; tetrahydrofolate biosynthesis; 7,8-dihydrofolate from 2-amino-4-hydroxy-6-hydroxymethyl-7,8-dihydropteridine diphosphate and 4-aminobenzoate: step 2/2.</text>
</comment>
<dbReference type="PROSITE" id="PS01012">
    <property type="entry name" value="FOLYLPOLYGLU_SYNT_2"/>
    <property type="match status" value="1"/>
</dbReference>
<dbReference type="PANTHER" id="PTHR11136">
    <property type="entry name" value="FOLYLPOLYGLUTAMATE SYNTHASE-RELATED"/>
    <property type="match status" value="1"/>
</dbReference>
<proteinExistence type="inferred from homology"/>
<comment type="catalytic activity">
    <reaction evidence="18">
        <text>(6S)-5,6,7,8-tetrahydrofolyl-(gamma-L-Glu)(n) + L-glutamate + ATP = (6S)-5,6,7,8-tetrahydrofolyl-(gamma-L-Glu)(n+1) + ADP + phosphate + H(+)</text>
        <dbReference type="Rhea" id="RHEA:10580"/>
        <dbReference type="Rhea" id="RHEA-COMP:14738"/>
        <dbReference type="Rhea" id="RHEA-COMP:14740"/>
        <dbReference type="ChEBI" id="CHEBI:15378"/>
        <dbReference type="ChEBI" id="CHEBI:29985"/>
        <dbReference type="ChEBI" id="CHEBI:30616"/>
        <dbReference type="ChEBI" id="CHEBI:43474"/>
        <dbReference type="ChEBI" id="CHEBI:141005"/>
        <dbReference type="ChEBI" id="CHEBI:456216"/>
        <dbReference type="EC" id="6.3.2.17"/>
    </reaction>
</comment>
<protein>
    <recommendedName>
        <fullName evidence="8">Dihydrofolate synthase/folylpolyglutamate synthase</fullName>
        <ecNumber evidence="6">6.3.2.12</ecNumber>
        <ecNumber evidence="7">6.3.2.17</ecNumber>
    </recommendedName>
    <alternativeName>
        <fullName evidence="17">Folylpoly-gamma-glutamate synthetase-dihydrofolate synthetase</fullName>
    </alternativeName>
    <alternativeName>
        <fullName evidence="15">Folylpolyglutamate synthetase</fullName>
    </alternativeName>
    <alternativeName>
        <fullName evidence="16">Tetrahydrofolylpolyglutamate synthase</fullName>
    </alternativeName>
</protein>
<feature type="domain" description="Mur ligase C-terminal" evidence="23">
    <location>
        <begin position="304"/>
        <end position="421"/>
    </location>
</feature>
<evidence type="ECO:0000256" key="9">
    <source>
        <dbReference type="ARBA" id="ARBA00022598"/>
    </source>
</evidence>
<evidence type="ECO:0000256" key="18">
    <source>
        <dbReference type="ARBA" id="ARBA00047493"/>
    </source>
</evidence>
<evidence type="ECO:0000256" key="4">
    <source>
        <dbReference type="ARBA" id="ARBA00005150"/>
    </source>
</evidence>
<evidence type="ECO:0000256" key="20">
    <source>
        <dbReference type="ARBA" id="ARBA00049035"/>
    </source>
</evidence>
<dbReference type="InterPro" id="IPR004101">
    <property type="entry name" value="Mur_ligase_C"/>
</dbReference>
<dbReference type="InterPro" id="IPR001645">
    <property type="entry name" value="Folylpolyglutamate_synth"/>
</dbReference>
<dbReference type="Pfam" id="PF02875">
    <property type="entry name" value="Mur_ligase_C"/>
    <property type="match status" value="1"/>
</dbReference>
<evidence type="ECO:0000256" key="13">
    <source>
        <dbReference type="ARBA" id="ARBA00022842"/>
    </source>
</evidence>
<comment type="pathway">
    <text evidence="4">Cofactor biosynthesis; tetrahydrofolylpolyglutamate biosynthesis.</text>
</comment>
<dbReference type="GO" id="GO:0004326">
    <property type="term" value="F:tetrahydrofolylpolyglutamate synthase activity"/>
    <property type="evidence" value="ECO:0007669"/>
    <property type="project" value="UniProtKB-EC"/>
</dbReference>
<evidence type="ECO:0000256" key="16">
    <source>
        <dbReference type="ARBA" id="ARBA00030592"/>
    </source>
</evidence>
<evidence type="ECO:0000256" key="14">
    <source>
        <dbReference type="ARBA" id="ARBA00022909"/>
    </source>
</evidence>
<evidence type="ECO:0000256" key="6">
    <source>
        <dbReference type="ARBA" id="ARBA00013023"/>
    </source>
</evidence>
<dbReference type="NCBIfam" id="TIGR01499">
    <property type="entry name" value="folC"/>
    <property type="match status" value="1"/>
</dbReference>
<keyword evidence="14" id="KW-0289">Folate biosynthesis</keyword>
<comment type="catalytic activity">
    <reaction evidence="19">
        <text>10-formyltetrahydrofolyl-(gamma-L-Glu)(n) + L-glutamate + ATP = 10-formyltetrahydrofolyl-(gamma-L-Glu)(n+1) + ADP + phosphate + H(+)</text>
        <dbReference type="Rhea" id="RHEA:51904"/>
        <dbReference type="Rhea" id="RHEA-COMP:13088"/>
        <dbReference type="Rhea" id="RHEA-COMP:14300"/>
        <dbReference type="ChEBI" id="CHEBI:15378"/>
        <dbReference type="ChEBI" id="CHEBI:29985"/>
        <dbReference type="ChEBI" id="CHEBI:30616"/>
        <dbReference type="ChEBI" id="CHEBI:43474"/>
        <dbReference type="ChEBI" id="CHEBI:134413"/>
        <dbReference type="ChEBI" id="CHEBI:456216"/>
        <dbReference type="EC" id="6.3.2.17"/>
    </reaction>
</comment>
<evidence type="ECO:0000256" key="2">
    <source>
        <dbReference type="ARBA" id="ARBA00002714"/>
    </source>
</evidence>
<dbReference type="PANTHER" id="PTHR11136:SF0">
    <property type="entry name" value="DIHYDROFOLATE SYNTHETASE-RELATED"/>
    <property type="match status" value="1"/>
</dbReference>
<evidence type="ECO:0000256" key="22">
    <source>
        <dbReference type="PIRNR" id="PIRNR001563"/>
    </source>
</evidence>
<organism evidence="25 26">
    <name type="scientific">Rudanella paleaurantiibacter</name>
    <dbReference type="NCBI Taxonomy" id="2614655"/>
    <lineage>
        <taxon>Bacteria</taxon>
        <taxon>Pseudomonadati</taxon>
        <taxon>Bacteroidota</taxon>
        <taxon>Cytophagia</taxon>
        <taxon>Cytophagales</taxon>
        <taxon>Cytophagaceae</taxon>
        <taxon>Rudanella</taxon>
    </lineage>
</organism>
<dbReference type="Proteomes" id="UP000488299">
    <property type="component" value="Unassembled WGS sequence"/>
</dbReference>
<evidence type="ECO:0000259" key="24">
    <source>
        <dbReference type="Pfam" id="PF08245"/>
    </source>
</evidence>
<evidence type="ECO:0000256" key="11">
    <source>
        <dbReference type="ARBA" id="ARBA00022741"/>
    </source>
</evidence>
<evidence type="ECO:0000259" key="23">
    <source>
        <dbReference type="Pfam" id="PF02875"/>
    </source>
</evidence>
<comment type="catalytic activity">
    <reaction evidence="20">
        <text>(6R)-5,10-methylenetetrahydrofolyl-(gamma-L-Glu)(n) + L-glutamate + ATP = (6R)-5,10-methylenetetrahydrofolyl-(gamma-L-Glu)(n+1) + ADP + phosphate + H(+)</text>
        <dbReference type="Rhea" id="RHEA:51912"/>
        <dbReference type="Rhea" id="RHEA-COMP:13257"/>
        <dbReference type="Rhea" id="RHEA-COMP:13258"/>
        <dbReference type="ChEBI" id="CHEBI:15378"/>
        <dbReference type="ChEBI" id="CHEBI:29985"/>
        <dbReference type="ChEBI" id="CHEBI:30616"/>
        <dbReference type="ChEBI" id="CHEBI:43474"/>
        <dbReference type="ChEBI" id="CHEBI:136572"/>
        <dbReference type="ChEBI" id="CHEBI:456216"/>
        <dbReference type="EC" id="6.3.2.17"/>
    </reaction>
</comment>
<dbReference type="InterPro" id="IPR013221">
    <property type="entry name" value="Mur_ligase_cen"/>
</dbReference>
<dbReference type="Gene3D" id="3.40.1190.10">
    <property type="entry name" value="Mur-like, catalytic domain"/>
    <property type="match status" value="1"/>
</dbReference>
<accession>A0A7J5TYF1</accession>
<dbReference type="GO" id="GO:0046872">
    <property type="term" value="F:metal ion binding"/>
    <property type="evidence" value="ECO:0007669"/>
    <property type="project" value="UniProtKB-KW"/>
</dbReference>
<dbReference type="Pfam" id="PF08245">
    <property type="entry name" value="Mur_ligase_M"/>
    <property type="match status" value="1"/>
</dbReference>
<dbReference type="SUPFAM" id="SSF53244">
    <property type="entry name" value="MurD-like peptide ligases, peptide-binding domain"/>
    <property type="match status" value="1"/>
</dbReference>
<dbReference type="SUPFAM" id="SSF53623">
    <property type="entry name" value="MurD-like peptide ligases, catalytic domain"/>
    <property type="match status" value="1"/>
</dbReference>
<evidence type="ECO:0000256" key="17">
    <source>
        <dbReference type="ARBA" id="ARBA00032510"/>
    </source>
</evidence>
<dbReference type="RefSeq" id="WP_152124584.1">
    <property type="nucleotide sequence ID" value="NZ_WELI01000005.1"/>
</dbReference>
<dbReference type="InterPro" id="IPR018109">
    <property type="entry name" value="Folylpolyglutamate_synth_CS"/>
</dbReference>